<accession>A0A1H3RQ88</accession>
<dbReference type="InterPro" id="IPR011048">
    <property type="entry name" value="Haem_d1_sf"/>
</dbReference>
<proteinExistence type="inferred from homology"/>
<keyword evidence="2" id="KW-0313">Glucose metabolism</keyword>
<dbReference type="InterPro" id="IPR019405">
    <property type="entry name" value="Lactonase_7-beta_prop"/>
</dbReference>
<evidence type="ECO:0000313" key="4">
    <source>
        <dbReference type="EMBL" id="SDZ27381.1"/>
    </source>
</evidence>
<keyword evidence="2" id="KW-0119">Carbohydrate metabolism</keyword>
<evidence type="ECO:0000256" key="1">
    <source>
        <dbReference type="ARBA" id="ARBA00005564"/>
    </source>
</evidence>
<dbReference type="PROSITE" id="PS51257">
    <property type="entry name" value="PROKAR_LIPOPROTEIN"/>
    <property type="match status" value="1"/>
</dbReference>
<comment type="similarity">
    <text evidence="1">Belongs to the cycloisomerase 2 family.</text>
</comment>
<protein>
    <submittedName>
        <fullName evidence="4">6-phosphogluconolactonase, cycloisomerase 2 family</fullName>
    </submittedName>
</protein>
<dbReference type="PANTHER" id="PTHR30344:SF1">
    <property type="entry name" value="6-PHOSPHOGLUCONOLACTONASE"/>
    <property type="match status" value="1"/>
</dbReference>
<organism evidence="4 5">
    <name type="scientific">Rhodonellum ikkaensis</name>
    <dbReference type="NCBI Taxonomy" id="336829"/>
    <lineage>
        <taxon>Bacteria</taxon>
        <taxon>Pseudomonadati</taxon>
        <taxon>Bacteroidota</taxon>
        <taxon>Cytophagia</taxon>
        <taxon>Cytophagales</taxon>
        <taxon>Cytophagaceae</taxon>
        <taxon>Rhodonellum</taxon>
    </lineage>
</organism>
<name>A0A1H3RQ88_9BACT</name>
<comment type="caution">
    <text evidence="4">The sequence shown here is derived from an EMBL/GenBank/DDBJ whole genome shotgun (WGS) entry which is preliminary data.</text>
</comment>
<dbReference type="InterPro" id="IPR015943">
    <property type="entry name" value="WD40/YVTN_repeat-like_dom_sf"/>
</dbReference>
<gene>
    <name evidence="4" type="ORF">SAMN05444412_1095</name>
</gene>
<keyword evidence="3" id="KW-0732">Signal</keyword>
<dbReference type="EMBL" id="FNQC01000009">
    <property type="protein sequence ID" value="SDZ27381.1"/>
    <property type="molecule type" value="Genomic_DNA"/>
</dbReference>
<evidence type="ECO:0000256" key="2">
    <source>
        <dbReference type="ARBA" id="ARBA00022526"/>
    </source>
</evidence>
<evidence type="ECO:0000313" key="5">
    <source>
        <dbReference type="Proteomes" id="UP000199663"/>
    </source>
</evidence>
<dbReference type="InterPro" id="IPR050282">
    <property type="entry name" value="Cycloisomerase_2"/>
</dbReference>
<keyword evidence="5" id="KW-1185">Reference proteome</keyword>
<dbReference type="RefSeq" id="WP_019598505.1">
    <property type="nucleotide sequence ID" value="NZ_FNQC01000009.1"/>
</dbReference>
<feature type="signal peptide" evidence="3">
    <location>
        <begin position="1"/>
        <end position="19"/>
    </location>
</feature>
<sequence>MKKQGFFFSLLASMLMLYACDESPSEEKVDPVFSFLVGTYTESGYQGIQMLSFDPQKMALSSKIIAPTQNPSFVIANKAQNLVFSVEETAGENGGKVKSFKFDRMEGTLELISVLDTFGDHPCYLSLDPSEGFLVVGNYSGGNLSVYKVNEGELVHVQTIQHEGQSINASRQEKAHVHSTVFHTDGKKLLVGDLGSDKIHIYDFHPDYSVPLVPSNPAYIEVTPGSGPRHLVIHPKGDQFYLVHELSAELGVYTYAAGKISQTQTLPLTNPNYSGSVGAAEVRISADGKFVYASNRGDANEISVFEIGNDKKLSLVQRISSGGQMPRNFNLSPDGEFLLVAHQASNDIVVFERNTKTGELSKTDLRFSIPKPVYLYALP</sequence>
<dbReference type="SUPFAM" id="SSF51004">
    <property type="entry name" value="C-terminal (heme d1) domain of cytochrome cd1-nitrite reductase"/>
    <property type="match status" value="1"/>
</dbReference>
<dbReference type="Proteomes" id="UP000199663">
    <property type="component" value="Unassembled WGS sequence"/>
</dbReference>
<reference evidence="4 5" key="1">
    <citation type="submission" date="2016-10" db="EMBL/GenBank/DDBJ databases">
        <authorList>
            <person name="Varghese N."/>
            <person name="Submissions S."/>
        </authorList>
    </citation>
    <scope>NUCLEOTIDE SEQUENCE [LARGE SCALE GENOMIC DNA]</scope>
    <source>
        <strain evidence="4 5">DSM 17997</strain>
    </source>
</reference>
<dbReference type="Gene3D" id="2.130.10.10">
    <property type="entry name" value="YVTN repeat-like/Quinoprotein amine dehydrogenase"/>
    <property type="match status" value="1"/>
</dbReference>
<evidence type="ECO:0000256" key="3">
    <source>
        <dbReference type="SAM" id="SignalP"/>
    </source>
</evidence>
<dbReference type="Pfam" id="PF10282">
    <property type="entry name" value="Lactonase"/>
    <property type="match status" value="1"/>
</dbReference>
<feature type="chain" id="PRO_5046611281" evidence="3">
    <location>
        <begin position="20"/>
        <end position="379"/>
    </location>
</feature>
<dbReference type="PANTHER" id="PTHR30344">
    <property type="entry name" value="6-PHOSPHOGLUCONOLACTONASE-RELATED"/>
    <property type="match status" value="1"/>
</dbReference>